<dbReference type="GO" id="GO:0110078">
    <property type="term" value="C:TTT Hsp90 cochaperone complex"/>
    <property type="evidence" value="ECO:0007669"/>
    <property type="project" value="InterPro"/>
</dbReference>
<keyword evidence="3" id="KW-1185">Reference proteome</keyword>
<dbReference type="Pfam" id="PF10521">
    <property type="entry name" value="Tti2"/>
    <property type="match status" value="1"/>
</dbReference>
<evidence type="ECO:0000256" key="1">
    <source>
        <dbReference type="ARBA" id="ARBA00034736"/>
    </source>
</evidence>
<protein>
    <submittedName>
        <fullName evidence="2">Uncharacterized protein</fullName>
    </submittedName>
</protein>
<organism evidence="2 3">
    <name type="scientific">Colletotrichum zoysiae</name>
    <dbReference type="NCBI Taxonomy" id="1216348"/>
    <lineage>
        <taxon>Eukaryota</taxon>
        <taxon>Fungi</taxon>
        <taxon>Dikarya</taxon>
        <taxon>Ascomycota</taxon>
        <taxon>Pezizomycotina</taxon>
        <taxon>Sordariomycetes</taxon>
        <taxon>Hypocreomycetidae</taxon>
        <taxon>Glomerellales</taxon>
        <taxon>Glomerellaceae</taxon>
        <taxon>Colletotrichum</taxon>
        <taxon>Colletotrichum graminicola species complex</taxon>
    </lineage>
</organism>
<sequence length="414" mass="45313">MLREAVEAWQEATSTGNNLDSDQILPDECTLANLAHDLPQCESLPQCHVLEVLSLCLKKIACTNRGLQDKGAIQQLASHTAELLGRSSTSHSVDSLTLAEKALDVLRCLVIDFAAPLDGKYLVCVAAYTDSQDAWTTPGAASSSEDILRNSLNDETRQEFIASAVLEYFIRPVFSRATSNRITSTGRRAYFINDDQSQVTGDSVAGTTESKPWKKTQIHAIAVFAWAVKHASESLISKSWPLFTPVLLALVDDTETKFKKKGLVILYDFLSRCPPHVIGNTGLGEVFEQSVFPSLLSLPGITPEAESIQLLGPAYNAIMELAKVWFPTGEIRPAKMRFLIKVLREGILAGYWHASEYVGIVELLAQMAIPIISQLGPYAVPHLKELLSMFSAIMTDPFLVSYPTCIQAAAQAKT</sequence>
<dbReference type="AlphaFoldDB" id="A0AAD9HQU0"/>
<name>A0AAD9HQU0_9PEZI</name>
<accession>A0AAD9HQU0</accession>
<dbReference type="Proteomes" id="UP001232148">
    <property type="component" value="Unassembled WGS sequence"/>
</dbReference>
<dbReference type="InterPro" id="IPR016024">
    <property type="entry name" value="ARM-type_fold"/>
</dbReference>
<dbReference type="InterPro" id="IPR018870">
    <property type="entry name" value="Tti2"/>
</dbReference>
<comment type="similarity">
    <text evidence="1">Belongs to the TTI2 family.</text>
</comment>
<dbReference type="PANTHER" id="PTHR32226">
    <property type="entry name" value="TELO2-INTERACTING PROTEIN 2"/>
    <property type="match status" value="1"/>
</dbReference>
<dbReference type="GO" id="GO:0005634">
    <property type="term" value="C:nucleus"/>
    <property type="evidence" value="ECO:0007669"/>
    <property type="project" value="TreeGrafter"/>
</dbReference>
<proteinExistence type="inferred from homology"/>
<reference evidence="2" key="1">
    <citation type="submission" date="2021-06" db="EMBL/GenBank/DDBJ databases">
        <title>Comparative genomics, transcriptomics and evolutionary studies reveal genomic signatures of adaptation to plant cell wall in hemibiotrophic fungi.</title>
        <authorList>
            <consortium name="DOE Joint Genome Institute"/>
            <person name="Baroncelli R."/>
            <person name="Diaz J.F."/>
            <person name="Benocci T."/>
            <person name="Peng M."/>
            <person name="Battaglia E."/>
            <person name="Haridas S."/>
            <person name="Andreopoulos W."/>
            <person name="Labutti K."/>
            <person name="Pangilinan J."/>
            <person name="Floch G.L."/>
            <person name="Makela M.R."/>
            <person name="Henrissat B."/>
            <person name="Grigoriev I.V."/>
            <person name="Crouch J.A."/>
            <person name="De Vries R.P."/>
            <person name="Sukno S.A."/>
            <person name="Thon M.R."/>
        </authorList>
    </citation>
    <scope>NUCLEOTIDE SEQUENCE</scope>
    <source>
        <strain evidence="2">MAFF235873</strain>
    </source>
</reference>
<gene>
    <name evidence="2" type="ORF">LX32DRAFT_55965</name>
</gene>
<comment type="caution">
    <text evidence="2">The sequence shown here is derived from an EMBL/GenBank/DDBJ whole genome shotgun (WGS) entry which is preliminary data.</text>
</comment>
<dbReference type="PANTHER" id="PTHR32226:SF2">
    <property type="entry name" value="TELO2-INTERACTING PROTEIN 2"/>
    <property type="match status" value="1"/>
</dbReference>
<evidence type="ECO:0000313" key="3">
    <source>
        <dbReference type="Proteomes" id="UP001232148"/>
    </source>
</evidence>
<evidence type="ECO:0000313" key="2">
    <source>
        <dbReference type="EMBL" id="KAK2033605.1"/>
    </source>
</evidence>
<dbReference type="EMBL" id="MU842820">
    <property type="protein sequence ID" value="KAK2033605.1"/>
    <property type="molecule type" value="Genomic_DNA"/>
</dbReference>
<dbReference type="GO" id="GO:0005829">
    <property type="term" value="C:cytosol"/>
    <property type="evidence" value="ECO:0007669"/>
    <property type="project" value="TreeGrafter"/>
</dbReference>
<dbReference type="SUPFAM" id="SSF48371">
    <property type="entry name" value="ARM repeat"/>
    <property type="match status" value="1"/>
</dbReference>